<dbReference type="PROSITE" id="PS51482">
    <property type="entry name" value="DEGV"/>
    <property type="match status" value="1"/>
</dbReference>
<dbReference type="PANTHER" id="PTHR33434:SF2">
    <property type="entry name" value="FATTY ACID-BINDING PROTEIN TM_1468"/>
    <property type="match status" value="1"/>
</dbReference>
<dbReference type="Proteomes" id="UP000239663">
    <property type="component" value="Unassembled WGS sequence"/>
</dbReference>
<evidence type="ECO:0000256" key="1">
    <source>
        <dbReference type="ARBA" id="ARBA00023121"/>
    </source>
</evidence>
<dbReference type="NCBIfam" id="TIGR00762">
    <property type="entry name" value="DegV"/>
    <property type="match status" value="1"/>
</dbReference>
<keyword evidence="3" id="KW-1185">Reference proteome</keyword>
<dbReference type="Gene3D" id="3.30.1180.10">
    <property type="match status" value="1"/>
</dbReference>
<evidence type="ECO:0000313" key="3">
    <source>
        <dbReference type="Proteomes" id="UP000239663"/>
    </source>
</evidence>
<dbReference type="Pfam" id="PF02645">
    <property type="entry name" value="DegV"/>
    <property type="match status" value="1"/>
</dbReference>
<dbReference type="EMBL" id="PKOZ01000015">
    <property type="protein sequence ID" value="PQD94031.1"/>
    <property type="molecule type" value="Genomic_DNA"/>
</dbReference>
<proteinExistence type="predicted"/>
<keyword evidence="1" id="KW-0446">Lipid-binding</keyword>
<organism evidence="2 3">
    <name type="scientific">Pradoshia eiseniae</name>
    <dbReference type="NCBI Taxonomy" id="2064768"/>
    <lineage>
        <taxon>Bacteria</taxon>
        <taxon>Bacillati</taxon>
        <taxon>Bacillota</taxon>
        <taxon>Bacilli</taxon>
        <taxon>Bacillales</taxon>
        <taxon>Bacillaceae</taxon>
        <taxon>Pradoshia</taxon>
    </lineage>
</organism>
<dbReference type="GO" id="GO:0008289">
    <property type="term" value="F:lipid binding"/>
    <property type="evidence" value="ECO:0007669"/>
    <property type="project" value="UniProtKB-KW"/>
</dbReference>
<dbReference type="RefSeq" id="WP_104850572.1">
    <property type="nucleotide sequence ID" value="NZ_PKOZ01000015.1"/>
</dbReference>
<comment type="caution">
    <text evidence="2">The sequence shown here is derived from an EMBL/GenBank/DDBJ whole genome shotgun (WGS) entry which is preliminary data.</text>
</comment>
<dbReference type="SUPFAM" id="SSF82549">
    <property type="entry name" value="DAK1/DegV-like"/>
    <property type="match status" value="1"/>
</dbReference>
<evidence type="ECO:0000313" key="2">
    <source>
        <dbReference type="EMBL" id="PQD94031.1"/>
    </source>
</evidence>
<dbReference type="InterPro" id="IPR043168">
    <property type="entry name" value="DegV_C"/>
</dbReference>
<dbReference type="Gene3D" id="3.40.50.10170">
    <property type="match status" value="1"/>
</dbReference>
<dbReference type="InterPro" id="IPR003797">
    <property type="entry name" value="DegV"/>
</dbReference>
<dbReference type="OrthoDB" id="1638652at2"/>
<sequence>MNQKQPRIAWITDTTCTVGADFIKENQLNVIPLQVVIDGKSYKETIDITDKQFYERMASESVTFQSSQPSVGEFIELYEKLKEEYDCGIAFHCSSKLSGTFSASVMAAEQVGFKLYAIDTRTGSYPHAYLLNKGIELFNQGFGPEEICDKIEEMKTNTRIFLIPANLNQLHKSGRVSGSARLLANLLNIKPILSVEFEGAKIRDKVRTEKRAINYMLDLLREDMEVSKVSKIMIIHADAEENAIKLENLINAQEEFSSIPTDRMMLVPVAGVHTGVGTLGISWVCE</sequence>
<accession>A0A2S7MW41</accession>
<dbReference type="InterPro" id="IPR050270">
    <property type="entry name" value="DegV_domain_contain"/>
</dbReference>
<dbReference type="AlphaFoldDB" id="A0A2S7MW41"/>
<name>A0A2S7MW41_9BACI</name>
<dbReference type="PANTHER" id="PTHR33434">
    <property type="entry name" value="DEGV DOMAIN-CONTAINING PROTEIN DR_1986-RELATED"/>
    <property type="match status" value="1"/>
</dbReference>
<gene>
    <name evidence="2" type="ORF">CYL18_16285</name>
</gene>
<reference evidence="2 3" key="1">
    <citation type="submission" date="2017-12" db="EMBL/GenBank/DDBJ databases">
        <title>Taxonomic description and draft genome of Pradoshia cofamensis Gen. nov., sp. nov., a thermotolerant bacillale isolated from anterior gut of earthworm Eisenia fetida.</title>
        <authorList>
            <person name="Saha T."/>
            <person name="Chakraborty R."/>
        </authorList>
    </citation>
    <scope>NUCLEOTIDE SEQUENCE [LARGE SCALE GENOMIC DNA]</scope>
    <source>
        <strain evidence="2 3">EAG3</strain>
    </source>
</reference>
<protein>
    <submittedName>
        <fullName evidence="2">DegV family protein</fullName>
    </submittedName>
</protein>